<evidence type="ECO:0000313" key="2">
    <source>
        <dbReference type="Proteomes" id="UP001303946"/>
    </source>
</evidence>
<organism evidence="1 2">
    <name type="scientific">Piscinibacter gummiphilus</name>
    <dbReference type="NCBI Taxonomy" id="946333"/>
    <lineage>
        <taxon>Bacteria</taxon>
        <taxon>Pseudomonadati</taxon>
        <taxon>Pseudomonadota</taxon>
        <taxon>Betaproteobacteria</taxon>
        <taxon>Burkholderiales</taxon>
        <taxon>Sphaerotilaceae</taxon>
        <taxon>Piscinibacter</taxon>
    </lineage>
</organism>
<sequence>MNARPAVDMESYCSAIGLVAMQWSGLENSVHRLLWRFASLETNIGRCVTQHVGLGTIWDSILALSVELKLPAERQVILQQLFARCEPLRLKRNEVVHAQWGITSGTNLVKGELTAIVVKARKRLKVEFHNHNVEFMHTLAEDISALSLEIANQAVLPLSDAGA</sequence>
<protein>
    <submittedName>
        <fullName evidence="1">Uncharacterized protein</fullName>
    </submittedName>
</protein>
<gene>
    <name evidence="1" type="ORF">RXV79_18240</name>
</gene>
<accession>A0ABZ0CV81</accession>
<dbReference type="EMBL" id="CP136336">
    <property type="protein sequence ID" value="WOB06852.1"/>
    <property type="molecule type" value="Genomic_DNA"/>
</dbReference>
<proteinExistence type="predicted"/>
<keyword evidence="2" id="KW-1185">Reference proteome</keyword>
<evidence type="ECO:0000313" key="1">
    <source>
        <dbReference type="EMBL" id="WOB06852.1"/>
    </source>
</evidence>
<reference evidence="1 2" key="1">
    <citation type="submission" date="2023-10" db="EMBL/GenBank/DDBJ databases">
        <title>Bacteria for the degradation of biodegradable plastic PBAT(Polybutylene adipate terephthalate).</title>
        <authorList>
            <person name="Weon H.-Y."/>
            <person name="Yeon J."/>
        </authorList>
    </citation>
    <scope>NUCLEOTIDE SEQUENCE [LARGE SCALE GENOMIC DNA]</scope>
    <source>
        <strain evidence="1 2">SBD 7-3</strain>
    </source>
</reference>
<name>A0ABZ0CV81_9BURK</name>
<dbReference type="Proteomes" id="UP001303946">
    <property type="component" value="Chromosome"/>
</dbReference>
<dbReference type="RefSeq" id="WP_316699497.1">
    <property type="nucleotide sequence ID" value="NZ_CP136336.1"/>
</dbReference>